<dbReference type="AlphaFoldDB" id="Q9MJ71"/>
<sequence>MSKFQIIAYDIVTKIYKALKNTSITTTDPIVNTFIYKNERINLDKEACEKAFKIITTILQEDEKNLIKKKQTTTKWEKVIRKVIYDAIMEAQNIEKSSISNFNGKEIFFTLLKEDHINMINTIIQRNIAYL</sequence>
<organism evidence="1">
    <name type="scientific">Physarum polycephalum</name>
    <name type="common">Many-headed slime mold</name>
    <name type="synonym">Badhamia polycephala</name>
    <dbReference type="NCBI Taxonomy" id="5791"/>
    <lineage>
        <taxon>Eukaryota</taxon>
        <taxon>Amoebozoa</taxon>
        <taxon>Evosea</taxon>
        <taxon>Eumycetozoa</taxon>
        <taxon>Myxogastria</taxon>
        <taxon>Myxogastromycetidae</taxon>
        <taxon>Physariida</taxon>
        <taxon>Physaraceae</taxon>
        <taxon>Physarum</taxon>
    </lineage>
</organism>
<proteinExistence type="predicted"/>
<dbReference type="EMBL" id="AB027295">
    <property type="protein sequence ID" value="BAB08091.1"/>
    <property type="molecule type" value="Genomic_DNA"/>
</dbReference>
<protein>
    <submittedName>
        <fullName evidence="1">ORF11</fullName>
    </submittedName>
</protein>
<keyword evidence="1" id="KW-0496">Mitochondrion</keyword>
<evidence type="ECO:0000313" key="1">
    <source>
        <dbReference type="EMBL" id="BAB08091.1"/>
    </source>
</evidence>
<geneLocation type="mitochondrion" evidence="1"/>
<accession>Q9MJ71</accession>
<name>Q9MJ71_PHYPO</name>
<reference evidence="1" key="1">
    <citation type="journal article" date="2001" name="Mol. Gen. Genet.">
        <title>The complete DNA sequence of the mitochondrial genome of Physarum polycephalum.</title>
        <authorList>
            <person name="Takano H."/>
            <person name="Abe T."/>
            <person name="Sakurai R."/>
            <person name="Moriyama Y."/>
            <person name="Miyazawa Y."/>
            <person name="Nozaki H."/>
            <person name="Kawano S."/>
            <person name="Sasaki N."/>
            <person name="Kuroiwa T."/>
        </authorList>
    </citation>
    <scope>NUCLEOTIDE SEQUENCE</scope>
</reference>
<dbReference type="RefSeq" id="NP_062857.1">
    <property type="nucleotide sequence ID" value="NC_002508.1"/>
</dbReference>
<dbReference type="GeneID" id="1501714"/>